<comment type="caution">
    <text evidence="2">The sequence shown here is derived from an EMBL/GenBank/DDBJ whole genome shotgun (WGS) entry which is preliminary data.</text>
</comment>
<evidence type="ECO:0000256" key="1">
    <source>
        <dbReference type="SAM" id="SignalP"/>
    </source>
</evidence>
<sequence>MDVTASVKRLLCCLTLLLLVTGNQVTSVGAQKPVTMNIMVKRIKKAVNHLTDCSIDQLLKFCTPETILNFECFRTIGECMPPTARIVLNDDEDATYSGEDEL</sequence>
<reference evidence="2" key="1">
    <citation type="submission" date="2019-12" db="EMBL/GenBank/DDBJ databases">
        <title>Genome sequence of Babesia ovis.</title>
        <authorList>
            <person name="Yamagishi J."/>
            <person name="Sevinc F."/>
            <person name="Xuan X."/>
        </authorList>
    </citation>
    <scope>NUCLEOTIDE SEQUENCE</scope>
    <source>
        <strain evidence="2">Selcuk</strain>
    </source>
</reference>
<feature type="chain" id="PRO_5040792614" evidence="1">
    <location>
        <begin position="31"/>
        <end position="102"/>
    </location>
</feature>
<name>A0A9W5WUM1_BABOV</name>
<dbReference type="Proteomes" id="UP001057455">
    <property type="component" value="Unassembled WGS sequence"/>
</dbReference>
<dbReference type="EMBL" id="BLIY01000008">
    <property type="protein sequence ID" value="GFE54056.1"/>
    <property type="molecule type" value="Genomic_DNA"/>
</dbReference>
<feature type="signal peptide" evidence="1">
    <location>
        <begin position="1"/>
        <end position="30"/>
    </location>
</feature>
<protein>
    <submittedName>
        <fullName evidence="2">CDP-diacylglycerol--glycerol-3-phosphate 3-phosphatidyltransferase, putative</fullName>
    </submittedName>
</protein>
<proteinExistence type="predicted"/>
<gene>
    <name evidence="2" type="ORF">BaOVIS_014600</name>
</gene>
<evidence type="ECO:0000313" key="2">
    <source>
        <dbReference type="EMBL" id="GFE54056.1"/>
    </source>
</evidence>
<accession>A0A9W5WUM1</accession>
<dbReference type="InterPro" id="IPR056316">
    <property type="entry name" value="Microp_apicomplexa_2"/>
</dbReference>
<evidence type="ECO:0000313" key="3">
    <source>
        <dbReference type="Proteomes" id="UP001057455"/>
    </source>
</evidence>
<keyword evidence="3" id="KW-1185">Reference proteome</keyword>
<dbReference type="AlphaFoldDB" id="A0A9W5WUM1"/>
<dbReference type="Pfam" id="PF23483">
    <property type="entry name" value="Microp_apicomplexa_2"/>
    <property type="match status" value="1"/>
</dbReference>
<organism evidence="2 3">
    <name type="scientific">Babesia ovis</name>
    <dbReference type="NCBI Taxonomy" id="5869"/>
    <lineage>
        <taxon>Eukaryota</taxon>
        <taxon>Sar</taxon>
        <taxon>Alveolata</taxon>
        <taxon>Apicomplexa</taxon>
        <taxon>Aconoidasida</taxon>
        <taxon>Piroplasmida</taxon>
        <taxon>Babesiidae</taxon>
        <taxon>Babesia</taxon>
    </lineage>
</organism>
<dbReference type="OrthoDB" id="366318at2759"/>
<keyword evidence="1" id="KW-0732">Signal</keyword>